<protein>
    <submittedName>
        <fullName evidence="2">Carboxymuconolactone decarboxylase family protein</fullName>
    </submittedName>
</protein>
<dbReference type="SUPFAM" id="SSF69118">
    <property type="entry name" value="AhpD-like"/>
    <property type="match status" value="1"/>
</dbReference>
<accession>A0A9Y2IP27</accession>
<dbReference type="Proteomes" id="UP001236014">
    <property type="component" value="Chromosome"/>
</dbReference>
<keyword evidence="3" id="KW-1185">Reference proteome</keyword>
<gene>
    <name evidence="2" type="ORF">QRX50_14530</name>
</gene>
<feature type="domain" description="Carboxymuconolactone decarboxylase-like" evidence="1">
    <location>
        <begin position="35"/>
        <end position="102"/>
    </location>
</feature>
<sequence>MTAQDRLQHYQESLGNIPPAISTMFAMDEGFAGDYTDIRERIYTQHADGLSLAMKELLLVMFDLAVSNAGGAINHLRAAKRAGLTAEQLRESLQIAFLVLGVSGWGKVGYKLWAAWENDFEEEGASTNGHHAS</sequence>
<organism evidence="2 3">
    <name type="scientific">Amycolatopsis carbonis</name>
    <dbReference type="NCBI Taxonomy" id="715471"/>
    <lineage>
        <taxon>Bacteria</taxon>
        <taxon>Bacillati</taxon>
        <taxon>Actinomycetota</taxon>
        <taxon>Actinomycetes</taxon>
        <taxon>Pseudonocardiales</taxon>
        <taxon>Pseudonocardiaceae</taxon>
        <taxon>Amycolatopsis</taxon>
    </lineage>
</organism>
<dbReference type="Pfam" id="PF02627">
    <property type="entry name" value="CMD"/>
    <property type="match status" value="1"/>
</dbReference>
<evidence type="ECO:0000313" key="3">
    <source>
        <dbReference type="Proteomes" id="UP001236014"/>
    </source>
</evidence>
<dbReference type="InterPro" id="IPR003779">
    <property type="entry name" value="CMD-like"/>
</dbReference>
<dbReference type="Gene3D" id="1.20.1290.10">
    <property type="entry name" value="AhpD-like"/>
    <property type="match status" value="1"/>
</dbReference>
<dbReference type="EMBL" id="CP127294">
    <property type="protein sequence ID" value="WIX81883.1"/>
    <property type="molecule type" value="Genomic_DNA"/>
</dbReference>
<dbReference type="RefSeq" id="WP_285972464.1">
    <property type="nucleotide sequence ID" value="NZ_CP127294.1"/>
</dbReference>
<evidence type="ECO:0000313" key="2">
    <source>
        <dbReference type="EMBL" id="WIX81883.1"/>
    </source>
</evidence>
<reference evidence="2 3" key="1">
    <citation type="submission" date="2023-06" db="EMBL/GenBank/DDBJ databases">
        <authorList>
            <person name="Oyuntsetseg B."/>
            <person name="Kim S.B."/>
        </authorList>
    </citation>
    <scope>NUCLEOTIDE SEQUENCE [LARGE SCALE GENOMIC DNA]</scope>
    <source>
        <strain evidence="2 3">2-15</strain>
    </source>
</reference>
<dbReference type="InterPro" id="IPR029032">
    <property type="entry name" value="AhpD-like"/>
</dbReference>
<dbReference type="GO" id="GO:0051920">
    <property type="term" value="F:peroxiredoxin activity"/>
    <property type="evidence" value="ECO:0007669"/>
    <property type="project" value="InterPro"/>
</dbReference>
<evidence type="ECO:0000259" key="1">
    <source>
        <dbReference type="Pfam" id="PF02627"/>
    </source>
</evidence>
<name>A0A9Y2IP27_9PSEU</name>
<dbReference type="KEGG" id="acab:QRX50_14530"/>
<dbReference type="AlphaFoldDB" id="A0A9Y2IP27"/>
<proteinExistence type="predicted"/>